<evidence type="ECO:0000256" key="3">
    <source>
        <dbReference type="ARBA" id="ARBA00022475"/>
    </source>
</evidence>
<comment type="similarity">
    <text evidence="2">Belongs to the CPA3 antiporters (TC 2.A.63) subunit B family.</text>
</comment>
<feature type="transmembrane region" description="Helical" evidence="7">
    <location>
        <begin position="7"/>
        <end position="27"/>
    </location>
</feature>
<dbReference type="AlphaFoldDB" id="A0A2A2EZU3"/>
<dbReference type="Proteomes" id="UP000218896">
    <property type="component" value="Unassembled WGS sequence"/>
</dbReference>
<dbReference type="OrthoDB" id="9798859at2"/>
<evidence type="ECO:0000256" key="2">
    <source>
        <dbReference type="ARBA" id="ARBA00009425"/>
    </source>
</evidence>
<evidence type="ECO:0000313" key="9">
    <source>
        <dbReference type="EMBL" id="PAU77833.1"/>
    </source>
</evidence>
<name>A0A2A2EZU3_9GAMM</name>
<keyword evidence="5 7" id="KW-1133">Transmembrane helix</keyword>
<evidence type="ECO:0000256" key="4">
    <source>
        <dbReference type="ARBA" id="ARBA00022692"/>
    </source>
</evidence>
<dbReference type="InterPro" id="IPR007182">
    <property type="entry name" value="MnhB"/>
</dbReference>
<sequence length="145" mass="15566">MREANTLILRTAALILVPMQLLFSVFLLLRGHDEPGGGFIAGLVASGAVVLFLFSYGVSATRELLRVDPRDFLGVGLLIGLVSILPSLMLGQPAMTAQWWEIPLPGGGYYKFSTPLIFDVGVYLTVIGSILTMVVGLSESEEPDV</sequence>
<evidence type="ECO:0000256" key="7">
    <source>
        <dbReference type="SAM" id="Phobius"/>
    </source>
</evidence>
<accession>A0A2A2EZU3</accession>
<dbReference type="RefSeq" id="WP_095618398.1">
    <property type="nucleotide sequence ID" value="NZ_NSKD01000008.1"/>
</dbReference>
<dbReference type="InterPro" id="IPR050622">
    <property type="entry name" value="CPA3_antiporter_subunitB"/>
</dbReference>
<reference evidence="9 10" key="1">
    <citation type="submission" date="2017-08" db="EMBL/GenBank/DDBJ databases">
        <title>Halovibrio sewagensis sp. nov., isolated from wastewater of high salinity.</title>
        <authorList>
            <person name="Dong X."/>
            <person name="Zhang G."/>
        </authorList>
    </citation>
    <scope>NUCLEOTIDE SEQUENCE [LARGE SCALE GENOMIC DNA]</scope>
    <source>
        <strain evidence="9 10">YL5-2</strain>
    </source>
</reference>
<evidence type="ECO:0000313" key="10">
    <source>
        <dbReference type="Proteomes" id="UP000218896"/>
    </source>
</evidence>
<feature type="domain" description="Na+/H+ antiporter MnhB subunit-related protein" evidence="8">
    <location>
        <begin position="8"/>
        <end position="131"/>
    </location>
</feature>
<dbReference type="GO" id="GO:0005886">
    <property type="term" value="C:plasma membrane"/>
    <property type="evidence" value="ECO:0007669"/>
    <property type="project" value="UniProtKB-SubCell"/>
</dbReference>
<evidence type="ECO:0000256" key="6">
    <source>
        <dbReference type="ARBA" id="ARBA00023136"/>
    </source>
</evidence>
<evidence type="ECO:0000259" key="8">
    <source>
        <dbReference type="Pfam" id="PF04039"/>
    </source>
</evidence>
<keyword evidence="3" id="KW-1003">Cell membrane</keyword>
<keyword evidence="6 7" id="KW-0472">Membrane</keyword>
<dbReference type="Pfam" id="PF04039">
    <property type="entry name" value="MnhB"/>
    <property type="match status" value="1"/>
</dbReference>
<dbReference type="NCBIfam" id="NF009163">
    <property type="entry name" value="PRK12509.1"/>
    <property type="match status" value="1"/>
</dbReference>
<organism evidence="9 10">
    <name type="scientific">Halovibrio salipaludis</name>
    <dbReference type="NCBI Taxonomy" id="2032626"/>
    <lineage>
        <taxon>Bacteria</taxon>
        <taxon>Pseudomonadati</taxon>
        <taxon>Pseudomonadota</taxon>
        <taxon>Gammaproteobacteria</taxon>
        <taxon>Oceanospirillales</taxon>
        <taxon>Halomonadaceae</taxon>
        <taxon>Halovibrio</taxon>
    </lineage>
</organism>
<comment type="caution">
    <text evidence="9">The sequence shown here is derived from an EMBL/GenBank/DDBJ whole genome shotgun (WGS) entry which is preliminary data.</text>
</comment>
<gene>
    <name evidence="9" type="ORF">CK501_14160</name>
</gene>
<dbReference type="PANTHER" id="PTHR33932">
    <property type="entry name" value="NA(+)/H(+) ANTIPORTER SUBUNIT B"/>
    <property type="match status" value="1"/>
</dbReference>
<dbReference type="PANTHER" id="PTHR33932:SF4">
    <property type="entry name" value="NA(+)_H(+) ANTIPORTER SUBUNIT B"/>
    <property type="match status" value="1"/>
</dbReference>
<dbReference type="EMBL" id="NSKD01000008">
    <property type="protein sequence ID" value="PAU77833.1"/>
    <property type="molecule type" value="Genomic_DNA"/>
</dbReference>
<comment type="subcellular location">
    <subcellularLocation>
        <location evidence="1">Cell membrane</location>
        <topology evidence="1">Multi-pass membrane protein</topology>
    </subcellularLocation>
</comment>
<evidence type="ECO:0000256" key="1">
    <source>
        <dbReference type="ARBA" id="ARBA00004651"/>
    </source>
</evidence>
<feature type="transmembrane region" description="Helical" evidence="7">
    <location>
        <begin position="115"/>
        <end position="137"/>
    </location>
</feature>
<evidence type="ECO:0000256" key="5">
    <source>
        <dbReference type="ARBA" id="ARBA00022989"/>
    </source>
</evidence>
<feature type="transmembrane region" description="Helical" evidence="7">
    <location>
        <begin position="39"/>
        <end position="60"/>
    </location>
</feature>
<proteinExistence type="inferred from homology"/>
<feature type="transmembrane region" description="Helical" evidence="7">
    <location>
        <begin position="72"/>
        <end position="95"/>
    </location>
</feature>
<keyword evidence="10" id="KW-1185">Reference proteome</keyword>
<protein>
    <submittedName>
        <fullName evidence="9">Na(+)/H(+) antiporter subunit B</fullName>
    </submittedName>
</protein>
<keyword evidence="4 7" id="KW-0812">Transmembrane</keyword>